<reference evidence="2 4" key="1">
    <citation type="submission" date="2019-05" db="EMBL/GenBank/DDBJ databases">
        <authorList>
            <person name="Schori C."/>
            <person name="Ahrens C."/>
        </authorList>
    </citation>
    <scope>NUCLEOTIDE SEQUENCE [LARGE SCALE GENOMIC DNA]</scope>
    <source>
        <strain evidence="2 4">DSM 10702</strain>
    </source>
</reference>
<evidence type="ECO:0000313" key="3">
    <source>
        <dbReference type="EMBL" id="QMW90558.1"/>
    </source>
</evidence>
<sequence length="143" mass="16539">MINLIDKQKSEAINYLVEGLKTREEIAKIIGVGERTLYRWLKDTEFKAECQKRAELFENDLLRESQSLLKHKLGSAIDNIVEIANNPKIKEETRLKANQYLVDRVLGNTTTKIEQNNKGDNKDKQPVDIDKVLENIKEQTKDN</sequence>
<dbReference type="SUPFAM" id="SSF46689">
    <property type="entry name" value="Homeodomain-like"/>
    <property type="match status" value="1"/>
</dbReference>
<dbReference type="EMBL" id="CP040626">
    <property type="protein sequence ID" value="QMW90207.1"/>
    <property type="molecule type" value="Genomic_DNA"/>
</dbReference>
<protein>
    <recommendedName>
        <fullName evidence="1">Homeodomain phBC6A51-type domain-containing protein</fullName>
    </recommendedName>
</protein>
<feature type="domain" description="Homeodomain phBC6A51-type" evidence="1">
    <location>
        <begin position="6"/>
        <end position="73"/>
    </location>
</feature>
<dbReference type="Proteomes" id="UP000515243">
    <property type="component" value="Chromosome 1"/>
</dbReference>
<evidence type="ECO:0000313" key="2">
    <source>
        <dbReference type="EMBL" id="QMW90207.1"/>
    </source>
</evidence>
<name>A0AAP9UDH9_CLOBU</name>
<dbReference type="Pfam" id="PF13022">
    <property type="entry name" value="HTH_Tnp_1_2"/>
    <property type="match status" value="1"/>
</dbReference>
<gene>
    <name evidence="2" type="ORF">FF104_04360</name>
    <name evidence="3" type="ORF">FF104_06175</name>
</gene>
<evidence type="ECO:0000259" key="1">
    <source>
        <dbReference type="Pfam" id="PF13022"/>
    </source>
</evidence>
<organism evidence="2 4">
    <name type="scientific">Clostridium butyricum</name>
    <dbReference type="NCBI Taxonomy" id="1492"/>
    <lineage>
        <taxon>Bacteria</taxon>
        <taxon>Bacillati</taxon>
        <taxon>Bacillota</taxon>
        <taxon>Clostridia</taxon>
        <taxon>Eubacteriales</taxon>
        <taxon>Clostridiaceae</taxon>
        <taxon>Clostridium</taxon>
    </lineage>
</organism>
<dbReference type="InterPro" id="IPR024978">
    <property type="entry name" value="Homeodomain_phBC6A51-type"/>
</dbReference>
<accession>A0AAP9UDH9</accession>
<proteinExistence type="predicted"/>
<dbReference type="Gene3D" id="1.10.10.60">
    <property type="entry name" value="Homeodomain-like"/>
    <property type="match status" value="1"/>
</dbReference>
<dbReference type="EMBL" id="CP040626">
    <property type="protein sequence ID" value="QMW90558.1"/>
    <property type="molecule type" value="Genomic_DNA"/>
</dbReference>
<dbReference type="AlphaFoldDB" id="A0AAP9UDH9"/>
<evidence type="ECO:0000313" key="4">
    <source>
        <dbReference type="Proteomes" id="UP000515243"/>
    </source>
</evidence>
<dbReference type="InterPro" id="IPR009057">
    <property type="entry name" value="Homeodomain-like_sf"/>
</dbReference>